<protein>
    <submittedName>
        <fullName evidence="1">Uncharacterized protein</fullName>
    </submittedName>
</protein>
<dbReference type="Proteomes" id="UP000289738">
    <property type="component" value="Chromosome A10"/>
</dbReference>
<dbReference type="PANTHER" id="PTHR31008">
    <property type="entry name" value="COP1-INTERACTING PROTEIN-RELATED"/>
    <property type="match status" value="1"/>
</dbReference>
<evidence type="ECO:0000313" key="2">
    <source>
        <dbReference type="Proteomes" id="UP000289738"/>
    </source>
</evidence>
<organism evidence="1 2">
    <name type="scientific">Arachis hypogaea</name>
    <name type="common">Peanut</name>
    <dbReference type="NCBI Taxonomy" id="3818"/>
    <lineage>
        <taxon>Eukaryota</taxon>
        <taxon>Viridiplantae</taxon>
        <taxon>Streptophyta</taxon>
        <taxon>Embryophyta</taxon>
        <taxon>Tracheophyta</taxon>
        <taxon>Spermatophyta</taxon>
        <taxon>Magnoliopsida</taxon>
        <taxon>eudicotyledons</taxon>
        <taxon>Gunneridae</taxon>
        <taxon>Pentapetalae</taxon>
        <taxon>rosids</taxon>
        <taxon>fabids</taxon>
        <taxon>Fabales</taxon>
        <taxon>Fabaceae</taxon>
        <taxon>Papilionoideae</taxon>
        <taxon>50 kb inversion clade</taxon>
        <taxon>dalbergioids sensu lato</taxon>
        <taxon>Dalbergieae</taxon>
        <taxon>Pterocarpus clade</taxon>
        <taxon>Arachis</taxon>
    </lineage>
</organism>
<dbReference type="STRING" id="3818.A0A445B671"/>
<sequence length="122" mass="13397">MVMRLKKSGVRIMKEAHEISKGGFRNDCLPSNNSAFWFSKATFERFVRSVSTPAILERFISLEKEILQIKSSVQANALLMSSASSDEGTVPQANGITRRLTNSAKEVQALAKEAAETVVLGH</sequence>
<dbReference type="AlphaFoldDB" id="A0A445B671"/>
<dbReference type="PANTHER" id="PTHR31008:SF0">
    <property type="entry name" value="CSL1"/>
    <property type="match status" value="1"/>
</dbReference>
<keyword evidence="2" id="KW-1185">Reference proteome</keyword>
<name>A0A445B671_ARAHY</name>
<accession>A0A445B671</accession>
<dbReference type="EMBL" id="SDMP01000010">
    <property type="protein sequence ID" value="RYR34141.1"/>
    <property type="molecule type" value="Genomic_DNA"/>
</dbReference>
<proteinExistence type="predicted"/>
<reference evidence="1 2" key="1">
    <citation type="submission" date="2019-01" db="EMBL/GenBank/DDBJ databases">
        <title>Sequencing of cultivated peanut Arachis hypogaea provides insights into genome evolution and oil improvement.</title>
        <authorList>
            <person name="Chen X."/>
        </authorList>
    </citation>
    <scope>NUCLEOTIDE SEQUENCE [LARGE SCALE GENOMIC DNA]</scope>
    <source>
        <strain evidence="2">cv. Fuhuasheng</strain>
        <tissue evidence="1">Leaves</tissue>
    </source>
</reference>
<comment type="caution">
    <text evidence="1">The sequence shown here is derived from an EMBL/GenBank/DDBJ whole genome shotgun (WGS) entry which is preliminary data.</text>
</comment>
<gene>
    <name evidence="1" type="ORF">Ahy_A10g048869</name>
</gene>
<evidence type="ECO:0000313" key="1">
    <source>
        <dbReference type="EMBL" id="RYR34141.1"/>
    </source>
</evidence>